<dbReference type="AlphaFoldDB" id="A0A917DE09"/>
<dbReference type="PRINTS" id="PR00032">
    <property type="entry name" value="HTHARAC"/>
</dbReference>
<keyword evidence="3" id="KW-0804">Transcription</keyword>
<keyword evidence="1" id="KW-0805">Transcription regulation</keyword>
<keyword evidence="6" id="KW-1185">Reference proteome</keyword>
<evidence type="ECO:0000256" key="1">
    <source>
        <dbReference type="ARBA" id="ARBA00023015"/>
    </source>
</evidence>
<dbReference type="InterPro" id="IPR050204">
    <property type="entry name" value="AraC_XylS_family_regulators"/>
</dbReference>
<dbReference type="EMBL" id="BMJJ01000009">
    <property type="protein sequence ID" value="GGD29531.1"/>
    <property type="molecule type" value="Genomic_DNA"/>
</dbReference>
<dbReference type="PANTHER" id="PTHR46796">
    <property type="entry name" value="HTH-TYPE TRANSCRIPTIONAL ACTIVATOR RHAS-RELATED"/>
    <property type="match status" value="1"/>
</dbReference>
<dbReference type="SMART" id="SM00342">
    <property type="entry name" value="HTH_ARAC"/>
    <property type="match status" value="1"/>
</dbReference>
<proteinExistence type="predicted"/>
<evidence type="ECO:0000256" key="2">
    <source>
        <dbReference type="ARBA" id="ARBA00023125"/>
    </source>
</evidence>
<evidence type="ECO:0000313" key="6">
    <source>
        <dbReference type="Proteomes" id="UP000613160"/>
    </source>
</evidence>
<dbReference type="PANTHER" id="PTHR46796:SF6">
    <property type="entry name" value="ARAC SUBFAMILY"/>
    <property type="match status" value="1"/>
</dbReference>
<reference evidence="5" key="1">
    <citation type="journal article" date="2014" name="Int. J. Syst. Evol. Microbiol.">
        <title>Complete genome sequence of Corynebacterium casei LMG S-19264T (=DSM 44701T), isolated from a smear-ripened cheese.</title>
        <authorList>
            <consortium name="US DOE Joint Genome Institute (JGI-PGF)"/>
            <person name="Walter F."/>
            <person name="Albersmeier A."/>
            <person name="Kalinowski J."/>
            <person name="Ruckert C."/>
        </authorList>
    </citation>
    <scope>NUCLEOTIDE SEQUENCE</scope>
    <source>
        <strain evidence="5">CGMCC 1.15493</strain>
    </source>
</reference>
<dbReference type="GO" id="GO:0003700">
    <property type="term" value="F:DNA-binding transcription factor activity"/>
    <property type="evidence" value="ECO:0007669"/>
    <property type="project" value="InterPro"/>
</dbReference>
<accession>A0A917DE09</accession>
<organism evidence="5 6">
    <name type="scientific">Aureimonas glaciei</name>
    <dbReference type="NCBI Taxonomy" id="1776957"/>
    <lineage>
        <taxon>Bacteria</taxon>
        <taxon>Pseudomonadati</taxon>
        <taxon>Pseudomonadota</taxon>
        <taxon>Alphaproteobacteria</taxon>
        <taxon>Hyphomicrobiales</taxon>
        <taxon>Aurantimonadaceae</taxon>
        <taxon>Aureimonas</taxon>
    </lineage>
</organism>
<dbReference type="InterPro" id="IPR009057">
    <property type="entry name" value="Homeodomain-like_sf"/>
</dbReference>
<dbReference type="GO" id="GO:0043565">
    <property type="term" value="F:sequence-specific DNA binding"/>
    <property type="evidence" value="ECO:0007669"/>
    <property type="project" value="InterPro"/>
</dbReference>
<dbReference type="InterPro" id="IPR020449">
    <property type="entry name" value="Tscrpt_reg_AraC-type_HTH"/>
</dbReference>
<sequence length="323" mass="36573">MMRATFSTGSSPKGGSKAFWQEAVSQTYFPLDLRFQSVDEFDGTLDAWTLGSIAVSRNRCDGLLYRRHERHLLNEREESFLITVPEVAEIRFAQDGQEVLCRPGQFLIERSHLPYEFSHRERAALWVLKIPSDVLRARIARPERLATLQFDASRSVGALFVDMLRLTAPRLDEMEEAERAQMGRHLVDLLAMAIEADQRVLAGRSSSVRNAHLHRAEHFIGTRLHDPHLAPQTIADDCGISLRYLHQLFEAEGTTVSAHVRNRRLLMCDAALKDPHCRKAIAEIAYDWGFGDQAQFSRSYRARFGCTPSEVRAAARAASLART</sequence>
<dbReference type="InterPro" id="IPR035418">
    <property type="entry name" value="AraC-bd_2"/>
</dbReference>
<comment type="caution">
    <text evidence="5">The sequence shown here is derived from an EMBL/GenBank/DDBJ whole genome shotgun (WGS) entry which is preliminary data.</text>
</comment>
<evidence type="ECO:0000256" key="3">
    <source>
        <dbReference type="ARBA" id="ARBA00023163"/>
    </source>
</evidence>
<feature type="domain" description="HTH araC/xylS-type" evidence="4">
    <location>
        <begin position="214"/>
        <end position="314"/>
    </location>
</feature>
<reference evidence="5" key="2">
    <citation type="submission" date="2020-09" db="EMBL/GenBank/DDBJ databases">
        <authorList>
            <person name="Sun Q."/>
            <person name="Zhou Y."/>
        </authorList>
    </citation>
    <scope>NUCLEOTIDE SEQUENCE</scope>
    <source>
        <strain evidence="5">CGMCC 1.15493</strain>
    </source>
</reference>
<name>A0A917DE09_9HYPH</name>
<protein>
    <submittedName>
        <fullName evidence="5">AraC family transcriptional regulator</fullName>
    </submittedName>
</protein>
<dbReference type="Pfam" id="PF12833">
    <property type="entry name" value="HTH_18"/>
    <property type="match status" value="1"/>
</dbReference>
<dbReference type="RefSeq" id="WP_244640305.1">
    <property type="nucleotide sequence ID" value="NZ_BMJJ01000009.1"/>
</dbReference>
<dbReference type="InterPro" id="IPR018060">
    <property type="entry name" value="HTH_AraC"/>
</dbReference>
<dbReference type="Pfam" id="PF14525">
    <property type="entry name" value="AraC_binding_2"/>
    <property type="match status" value="1"/>
</dbReference>
<evidence type="ECO:0000313" key="5">
    <source>
        <dbReference type="EMBL" id="GGD29531.1"/>
    </source>
</evidence>
<dbReference type="Proteomes" id="UP000613160">
    <property type="component" value="Unassembled WGS sequence"/>
</dbReference>
<dbReference type="PROSITE" id="PS01124">
    <property type="entry name" value="HTH_ARAC_FAMILY_2"/>
    <property type="match status" value="1"/>
</dbReference>
<gene>
    <name evidence="5" type="ORF">GCM10011335_35800</name>
</gene>
<keyword evidence="2" id="KW-0238">DNA-binding</keyword>
<dbReference type="Gene3D" id="1.10.10.60">
    <property type="entry name" value="Homeodomain-like"/>
    <property type="match status" value="1"/>
</dbReference>
<dbReference type="SUPFAM" id="SSF46689">
    <property type="entry name" value="Homeodomain-like"/>
    <property type="match status" value="1"/>
</dbReference>
<evidence type="ECO:0000259" key="4">
    <source>
        <dbReference type="PROSITE" id="PS01124"/>
    </source>
</evidence>